<dbReference type="EMBL" id="HBUE01198841">
    <property type="protein sequence ID" value="CAG6528763.1"/>
    <property type="molecule type" value="Transcribed_RNA"/>
</dbReference>
<organism evidence="1">
    <name type="scientific">Culex pipiens</name>
    <name type="common">House mosquito</name>
    <dbReference type="NCBI Taxonomy" id="7175"/>
    <lineage>
        <taxon>Eukaryota</taxon>
        <taxon>Metazoa</taxon>
        <taxon>Ecdysozoa</taxon>
        <taxon>Arthropoda</taxon>
        <taxon>Hexapoda</taxon>
        <taxon>Insecta</taxon>
        <taxon>Pterygota</taxon>
        <taxon>Neoptera</taxon>
        <taxon>Endopterygota</taxon>
        <taxon>Diptera</taxon>
        <taxon>Nematocera</taxon>
        <taxon>Culicoidea</taxon>
        <taxon>Culicidae</taxon>
        <taxon>Culicinae</taxon>
        <taxon>Culicini</taxon>
        <taxon>Culex</taxon>
        <taxon>Culex</taxon>
    </lineage>
</organism>
<dbReference type="EMBL" id="HBUE01136132">
    <property type="protein sequence ID" value="CAG6498605.1"/>
    <property type="molecule type" value="Transcribed_RNA"/>
</dbReference>
<accession>A0A8D8K169</accession>
<protein>
    <submittedName>
        <fullName evidence="1">(northern house mosquito) hypothetical protein</fullName>
    </submittedName>
</protein>
<sequence>MQLSSFLAQLHVGPFLWFTIRLRLRAWLSRTPSIGARVLLWPPAALRSRASRSRIPLRHLTAIVLGLLVSTIASESPLAPFSELVTTSGTVLLILGRPKGYPMRRRPTLGPAVGHRD</sequence>
<reference evidence="1" key="1">
    <citation type="submission" date="2021-05" db="EMBL/GenBank/DDBJ databases">
        <authorList>
            <person name="Alioto T."/>
            <person name="Alioto T."/>
            <person name="Gomez Garrido J."/>
        </authorList>
    </citation>
    <scope>NUCLEOTIDE SEQUENCE</scope>
</reference>
<name>A0A8D8K169_CULPI</name>
<proteinExistence type="predicted"/>
<evidence type="ECO:0000313" key="1">
    <source>
        <dbReference type="EMBL" id="CAG6580518.1"/>
    </source>
</evidence>
<dbReference type="EMBL" id="HBUE01304940">
    <property type="protein sequence ID" value="CAG6580518.1"/>
    <property type="molecule type" value="Transcribed_RNA"/>
</dbReference>
<dbReference type="AlphaFoldDB" id="A0A8D8K169"/>